<dbReference type="SUPFAM" id="SSF46785">
    <property type="entry name" value="Winged helix' DNA-binding domain"/>
    <property type="match status" value="1"/>
</dbReference>
<dbReference type="InterPro" id="IPR005119">
    <property type="entry name" value="LysR_subst-bd"/>
</dbReference>
<gene>
    <name evidence="6" type="ORF">CAP_0965</name>
</gene>
<comment type="similarity">
    <text evidence="1">Belongs to the LysR transcriptional regulatory family.</text>
</comment>
<dbReference type="InterPro" id="IPR036390">
    <property type="entry name" value="WH_DNA-bd_sf"/>
</dbReference>
<dbReference type="InterPro" id="IPR058163">
    <property type="entry name" value="LysR-type_TF_proteobact-type"/>
</dbReference>
<dbReference type="Proteomes" id="UP000019678">
    <property type="component" value="Unassembled WGS sequence"/>
</dbReference>
<accession>A0A017STI2</accession>
<dbReference type="STRING" id="1192034.CAP_0965"/>
<evidence type="ECO:0000256" key="2">
    <source>
        <dbReference type="ARBA" id="ARBA00023015"/>
    </source>
</evidence>
<dbReference type="SUPFAM" id="SSF53850">
    <property type="entry name" value="Periplasmic binding protein-like II"/>
    <property type="match status" value="1"/>
</dbReference>
<keyword evidence="4" id="KW-0804">Transcription</keyword>
<dbReference type="PANTHER" id="PTHR30537:SF1">
    <property type="entry name" value="HTH-TYPE TRANSCRIPTIONAL REGULATOR PGRR"/>
    <property type="match status" value="1"/>
</dbReference>
<dbReference type="OrthoDB" id="5416547at2"/>
<organism evidence="6 7">
    <name type="scientific">Chondromyces apiculatus DSM 436</name>
    <dbReference type="NCBI Taxonomy" id="1192034"/>
    <lineage>
        <taxon>Bacteria</taxon>
        <taxon>Pseudomonadati</taxon>
        <taxon>Myxococcota</taxon>
        <taxon>Polyangia</taxon>
        <taxon>Polyangiales</taxon>
        <taxon>Polyangiaceae</taxon>
        <taxon>Chondromyces</taxon>
    </lineage>
</organism>
<evidence type="ECO:0000313" key="6">
    <source>
        <dbReference type="EMBL" id="EYF00313.1"/>
    </source>
</evidence>
<dbReference type="PROSITE" id="PS50931">
    <property type="entry name" value="HTH_LYSR"/>
    <property type="match status" value="1"/>
</dbReference>
<dbReference type="eggNOG" id="COG0583">
    <property type="taxonomic scope" value="Bacteria"/>
</dbReference>
<sequence>MRGTEYADLAAFVAVAQERSFRRASARLGLSPSALSHTIRALEERLGAKLLNRTTRSVAPTEAGLSLLQRLAPAFADITSAVEGVNAFRERPTGTLRLNVPRMAANMVLAPLFGRFARDYPDVRLEVLVEDGLIDIVAQGFDAGIRLGEYVQRDMVAVRVTPDLRAAVVGSPAYLAARPAPRTPRDLRKHACIGFRQVTSGAMYRWEFEREGEALEVAVEGPLTLDDPDLMVAAALDGVGLACSLEHHVADHLAAGRLVRVLEDWCPPFPGFFLYYPGRRQMPAALRALIDLIQAATSEAAAARVVTPPAP</sequence>
<evidence type="ECO:0000256" key="3">
    <source>
        <dbReference type="ARBA" id="ARBA00023125"/>
    </source>
</evidence>
<name>A0A017STI2_9BACT</name>
<proteinExistence type="inferred from homology"/>
<dbReference type="InterPro" id="IPR000847">
    <property type="entry name" value="LysR_HTH_N"/>
</dbReference>
<dbReference type="GO" id="GO:0043565">
    <property type="term" value="F:sequence-specific DNA binding"/>
    <property type="evidence" value="ECO:0007669"/>
    <property type="project" value="TreeGrafter"/>
</dbReference>
<dbReference type="CDD" id="cd08474">
    <property type="entry name" value="PBP2_CrgA_like_5"/>
    <property type="match status" value="1"/>
</dbReference>
<dbReference type="RefSeq" id="WP_044251710.1">
    <property type="nucleotide sequence ID" value="NZ_ASRX01000117.1"/>
</dbReference>
<evidence type="ECO:0000259" key="5">
    <source>
        <dbReference type="PROSITE" id="PS50931"/>
    </source>
</evidence>
<dbReference type="Pfam" id="PF00126">
    <property type="entry name" value="HTH_1"/>
    <property type="match status" value="1"/>
</dbReference>
<dbReference type="GO" id="GO:0003700">
    <property type="term" value="F:DNA-binding transcription factor activity"/>
    <property type="evidence" value="ECO:0007669"/>
    <property type="project" value="InterPro"/>
</dbReference>
<comment type="caution">
    <text evidence="6">The sequence shown here is derived from an EMBL/GenBank/DDBJ whole genome shotgun (WGS) entry which is preliminary data.</text>
</comment>
<dbReference type="Gene3D" id="3.40.190.290">
    <property type="match status" value="1"/>
</dbReference>
<evidence type="ECO:0000313" key="7">
    <source>
        <dbReference type="Proteomes" id="UP000019678"/>
    </source>
</evidence>
<dbReference type="GO" id="GO:0006351">
    <property type="term" value="P:DNA-templated transcription"/>
    <property type="evidence" value="ECO:0007669"/>
    <property type="project" value="TreeGrafter"/>
</dbReference>
<evidence type="ECO:0000256" key="4">
    <source>
        <dbReference type="ARBA" id="ARBA00023163"/>
    </source>
</evidence>
<dbReference type="FunFam" id="1.10.10.10:FF:000001">
    <property type="entry name" value="LysR family transcriptional regulator"/>
    <property type="match status" value="1"/>
</dbReference>
<dbReference type="InterPro" id="IPR036388">
    <property type="entry name" value="WH-like_DNA-bd_sf"/>
</dbReference>
<dbReference type="EMBL" id="ASRX01000117">
    <property type="protein sequence ID" value="EYF00313.1"/>
    <property type="molecule type" value="Genomic_DNA"/>
</dbReference>
<dbReference type="Gene3D" id="1.10.10.10">
    <property type="entry name" value="Winged helix-like DNA-binding domain superfamily/Winged helix DNA-binding domain"/>
    <property type="match status" value="1"/>
</dbReference>
<dbReference type="AlphaFoldDB" id="A0A017STI2"/>
<keyword evidence="3" id="KW-0238">DNA-binding</keyword>
<keyword evidence="7" id="KW-1185">Reference proteome</keyword>
<dbReference type="Pfam" id="PF03466">
    <property type="entry name" value="LysR_substrate"/>
    <property type="match status" value="1"/>
</dbReference>
<feature type="domain" description="HTH lysR-type" evidence="5">
    <location>
        <begin position="4"/>
        <end position="61"/>
    </location>
</feature>
<protein>
    <submittedName>
        <fullName evidence="6">Transcriptional regulator, LysR family</fullName>
    </submittedName>
</protein>
<evidence type="ECO:0000256" key="1">
    <source>
        <dbReference type="ARBA" id="ARBA00009437"/>
    </source>
</evidence>
<keyword evidence="2" id="KW-0805">Transcription regulation</keyword>
<dbReference type="PANTHER" id="PTHR30537">
    <property type="entry name" value="HTH-TYPE TRANSCRIPTIONAL REGULATOR"/>
    <property type="match status" value="1"/>
</dbReference>
<reference evidence="6 7" key="1">
    <citation type="submission" date="2013-05" db="EMBL/GenBank/DDBJ databases">
        <title>Genome assembly of Chondromyces apiculatus DSM 436.</title>
        <authorList>
            <person name="Sharma G."/>
            <person name="Khatri I."/>
            <person name="Kaur C."/>
            <person name="Mayilraj S."/>
            <person name="Subramanian S."/>
        </authorList>
    </citation>
    <scope>NUCLEOTIDE SEQUENCE [LARGE SCALE GENOMIC DNA]</scope>
    <source>
        <strain evidence="6 7">DSM 436</strain>
    </source>
</reference>